<evidence type="ECO:0000313" key="4">
    <source>
        <dbReference type="Proteomes" id="UP001642540"/>
    </source>
</evidence>
<comment type="caution">
    <text evidence="3">The sequence shown here is derived from an EMBL/GenBank/DDBJ whole genome shotgun (WGS) entry which is preliminary data.</text>
</comment>
<feature type="signal peptide" evidence="2">
    <location>
        <begin position="1"/>
        <end position="18"/>
    </location>
</feature>
<feature type="compositionally biased region" description="Low complexity" evidence="1">
    <location>
        <begin position="292"/>
        <end position="314"/>
    </location>
</feature>
<evidence type="ECO:0000256" key="1">
    <source>
        <dbReference type="SAM" id="MobiDB-lite"/>
    </source>
</evidence>
<feature type="chain" id="PRO_5047126811" evidence="2">
    <location>
        <begin position="19"/>
        <end position="561"/>
    </location>
</feature>
<gene>
    <name evidence="3" type="ORF">ODALV1_LOCUS801</name>
</gene>
<protein>
    <submittedName>
        <fullName evidence="3">Uncharacterized protein</fullName>
    </submittedName>
</protein>
<keyword evidence="2" id="KW-0732">Signal</keyword>
<evidence type="ECO:0000256" key="2">
    <source>
        <dbReference type="SAM" id="SignalP"/>
    </source>
</evidence>
<feature type="compositionally biased region" description="Polar residues" evidence="1">
    <location>
        <begin position="266"/>
        <end position="275"/>
    </location>
</feature>
<evidence type="ECO:0000313" key="3">
    <source>
        <dbReference type="EMBL" id="CAL8069502.1"/>
    </source>
</evidence>
<reference evidence="3 4" key="1">
    <citation type="submission" date="2024-08" db="EMBL/GenBank/DDBJ databases">
        <authorList>
            <person name="Cucini C."/>
            <person name="Frati F."/>
        </authorList>
    </citation>
    <scope>NUCLEOTIDE SEQUENCE [LARGE SCALE GENOMIC DNA]</scope>
</reference>
<feature type="region of interest" description="Disordered" evidence="1">
    <location>
        <begin position="530"/>
        <end position="561"/>
    </location>
</feature>
<feature type="compositionally biased region" description="Low complexity" evidence="1">
    <location>
        <begin position="231"/>
        <end position="246"/>
    </location>
</feature>
<dbReference type="Proteomes" id="UP001642540">
    <property type="component" value="Unassembled WGS sequence"/>
</dbReference>
<accession>A0ABP1PJQ4</accession>
<feature type="compositionally biased region" description="Pro residues" evidence="1">
    <location>
        <begin position="279"/>
        <end position="291"/>
    </location>
</feature>
<organism evidence="3 4">
    <name type="scientific">Orchesella dallaii</name>
    <dbReference type="NCBI Taxonomy" id="48710"/>
    <lineage>
        <taxon>Eukaryota</taxon>
        <taxon>Metazoa</taxon>
        <taxon>Ecdysozoa</taxon>
        <taxon>Arthropoda</taxon>
        <taxon>Hexapoda</taxon>
        <taxon>Collembola</taxon>
        <taxon>Entomobryomorpha</taxon>
        <taxon>Entomobryoidea</taxon>
        <taxon>Orchesellidae</taxon>
        <taxon>Orchesellinae</taxon>
        <taxon>Orchesella</taxon>
    </lineage>
</organism>
<name>A0ABP1PJQ4_9HEXA</name>
<sequence length="561" mass="62166">MKIIAAVVVLVKILQVYGEVTTEENATTLAGTNGTSSEKPSVKLVEIANNEKQSKKNAIRPGIASYLQGLGTQSLANNNLRVVTTKPPPKLVGGNNAGNGIRRRPRPRPTLSPSINPDFYEVQTSPQKLVTWRTTRRPAPLTEDKLIALQYLQILEQQEQTQHLLQTPPPTAPPPRPPYYPVKATTFKPIQLQTTEFEYYYEDEDLTTTTTTVAPTRRRRRRTTTLPSFFGAQQPAYLPPQQQQQPGYPPPLQQSGLAPQRPPIYSPNQQTGYPSQQPVYPPQKPGYPPLQPLQQPAGYPQQQQSGYPFQQQTGYPVNQGGYYPPAQEQPYQPLQSQQQFQQPVVATSPPPRQTTALDYYDYLDSLPSTTWKPVVPVHSGLNLGQTYPITPGPPQIGSGLNPALLNSGVEGLNYQQLLQLQRIKQFQYLMALQQLQLANQTGNVASTTEFELYKNPSILIEPHVAPTRITSTTENPHDAIHNIGGIFGSLAVGNLAGVVDSTLKLAGTGVFDNFNTWAACSIMKRCGEGEDEEEAETTTIKVPPKPPQDRYPVRRPNPVRY</sequence>
<feature type="region of interest" description="Disordered" evidence="1">
    <location>
        <begin position="83"/>
        <end position="117"/>
    </location>
</feature>
<keyword evidence="4" id="KW-1185">Reference proteome</keyword>
<feature type="region of interest" description="Disordered" evidence="1">
    <location>
        <begin position="208"/>
        <end position="338"/>
    </location>
</feature>
<proteinExistence type="predicted"/>
<feature type="compositionally biased region" description="Low complexity" evidence="1">
    <location>
        <begin position="322"/>
        <end position="338"/>
    </location>
</feature>
<dbReference type="EMBL" id="CAXLJM020000004">
    <property type="protein sequence ID" value="CAL8069502.1"/>
    <property type="molecule type" value="Genomic_DNA"/>
</dbReference>